<dbReference type="HOGENOM" id="CLU_1896565_0_0_1"/>
<reference evidence="2 3" key="1">
    <citation type="submission" date="2014-04" db="EMBL/GenBank/DDBJ databases">
        <authorList>
            <consortium name="DOE Joint Genome Institute"/>
            <person name="Kuo A."/>
            <person name="Kohler A."/>
            <person name="Nagy L.G."/>
            <person name="Floudas D."/>
            <person name="Copeland A."/>
            <person name="Barry K.W."/>
            <person name="Cichocki N."/>
            <person name="Veneault-Fourrey C."/>
            <person name="LaButti K."/>
            <person name="Lindquist E.A."/>
            <person name="Lipzen A."/>
            <person name="Lundell T."/>
            <person name="Morin E."/>
            <person name="Murat C."/>
            <person name="Sun H."/>
            <person name="Tunlid A."/>
            <person name="Henrissat B."/>
            <person name="Grigoriev I.V."/>
            <person name="Hibbett D.S."/>
            <person name="Martin F."/>
            <person name="Nordberg H.P."/>
            <person name="Cantor M.N."/>
            <person name="Hua S.X."/>
        </authorList>
    </citation>
    <scope>NUCLEOTIDE SEQUENCE [LARGE SCALE GENOMIC DNA]</scope>
    <source>
        <strain evidence="2 3">LaAM-08-1</strain>
    </source>
</reference>
<evidence type="ECO:0000313" key="3">
    <source>
        <dbReference type="Proteomes" id="UP000054477"/>
    </source>
</evidence>
<dbReference type="Proteomes" id="UP000054477">
    <property type="component" value="Unassembled WGS sequence"/>
</dbReference>
<gene>
    <name evidence="2" type="ORF">K443DRAFT_5609</name>
</gene>
<accession>A0A0C9Y535</accession>
<evidence type="ECO:0000256" key="1">
    <source>
        <dbReference type="SAM" id="Phobius"/>
    </source>
</evidence>
<keyword evidence="3" id="KW-1185">Reference proteome</keyword>
<name>A0A0C9Y535_9AGAR</name>
<keyword evidence="1" id="KW-0812">Transmembrane</keyword>
<organism evidence="2 3">
    <name type="scientific">Laccaria amethystina LaAM-08-1</name>
    <dbReference type="NCBI Taxonomy" id="1095629"/>
    <lineage>
        <taxon>Eukaryota</taxon>
        <taxon>Fungi</taxon>
        <taxon>Dikarya</taxon>
        <taxon>Basidiomycota</taxon>
        <taxon>Agaricomycotina</taxon>
        <taxon>Agaricomycetes</taxon>
        <taxon>Agaricomycetidae</taxon>
        <taxon>Agaricales</taxon>
        <taxon>Agaricineae</taxon>
        <taxon>Hydnangiaceae</taxon>
        <taxon>Laccaria</taxon>
    </lineage>
</organism>
<feature type="transmembrane region" description="Helical" evidence="1">
    <location>
        <begin position="111"/>
        <end position="133"/>
    </location>
</feature>
<protein>
    <submittedName>
        <fullName evidence="2">Uncharacterized protein</fullName>
    </submittedName>
</protein>
<sequence length="134" mass="14301">MSGLNENDKKLSSNYSTDTTAQIVGIQKTQSLLIPITIQCIHILVTITILSFEDLNGFETNVVVSTNIRITDDVALQRVSALRQCKLKLDGKTLRHRDSLGREAGGRQPNLVLKAAAGGAVVGAVGAWAGLVFA</sequence>
<reference evidence="3" key="2">
    <citation type="submission" date="2015-01" db="EMBL/GenBank/DDBJ databases">
        <title>Evolutionary Origins and Diversification of the Mycorrhizal Mutualists.</title>
        <authorList>
            <consortium name="DOE Joint Genome Institute"/>
            <consortium name="Mycorrhizal Genomics Consortium"/>
            <person name="Kohler A."/>
            <person name="Kuo A."/>
            <person name="Nagy L.G."/>
            <person name="Floudas D."/>
            <person name="Copeland A."/>
            <person name="Barry K.W."/>
            <person name="Cichocki N."/>
            <person name="Veneault-Fourrey C."/>
            <person name="LaButti K."/>
            <person name="Lindquist E.A."/>
            <person name="Lipzen A."/>
            <person name="Lundell T."/>
            <person name="Morin E."/>
            <person name="Murat C."/>
            <person name="Riley R."/>
            <person name="Ohm R."/>
            <person name="Sun H."/>
            <person name="Tunlid A."/>
            <person name="Henrissat B."/>
            <person name="Grigoriev I.V."/>
            <person name="Hibbett D.S."/>
            <person name="Martin F."/>
        </authorList>
    </citation>
    <scope>NUCLEOTIDE SEQUENCE [LARGE SCALE GENOMIC DNA]</scope>
    <source>
        <strain evidence="3">LaAM-08-1</strain>
    </source>
</reference>
<proteinExistence type="predicted"/>
<dbReference type="AlphaFoldDB" id="A0A0C9Y535"/>
<evidence type="ECO:0000313" key="2">
    <source>
        <dbReference type="EMBL" id="KIK03193.1"/>
    </source>
</evidence>
<keyword evidence="1" id="KW-1133">Transmembrane helix</keyword>
<dbReference type="EMBL" id="KN838583">
    <property type="protein sequence ID" value="KIK03193.1"/>
    <property type="molecule type" value="Genomic_DNA"/>
</dbReference>
<keyword evidence="1" id="KW-0472">Membrane</keyword>